<evidence type="ECO:0000256" key="6">
    <source>
        <dbReference type="ARBA" id="ARBA00023242"/>
    </source>
</evidence>
<evidence type="ECO:0000256" key="3">
    <source>
        <dbReference type="ARBA" id="ARBA00006564"/>
    </source>
</evidence>
<sequence length="147" mass="15896">MPPTIPSRGGPSGLKHRHSVSGKSVLSGASGKGKGQGGVGIKRHRRLARRGGVKRISAGIYDEIRAALKERLQMILRDCVTYTEHRHAKTVTVTDVIFALRRIGKPIYGFDPETWEPPARGAHRRALAHGGEQGRSGTRGGDNDDSD</sequence>
<organism evidence="9 10">
    <name type="scientific">Neurospora intermedia</name>
    <dbReference type="NCBI Taxonomy" id="5142"/>
    <lineage>
        <taxon>Eukaryota</taxon>
        <taxon>Fungi</taxon>
        <taxon>Dikarya</taxon>
        <taxon>Ascomycota</taxon>
        <taxon>Pezizomycotina</taxon>
        <taxon>Sordariomycetes</taxon>
        <taxon>Sordariomycetidae</taxon>
        <taxon>Sordariales</taxon>
        <taxon>Sordariaceae</taxon>
        <taxon>Neurospora</taxon>
    </lineage>
</organism>
<dbReference type="PANTHER" id="PTHR10484">
    <property type="entry name" value="HISTONE H4"/>
    <property type="match status" value="1"/>
</dbReference>
<protein>
    <submittedName>
        <fullName evidence="9">Histone-fold-containing protein</fullName>
    </submittedName>
</protein>
<evidence type="ECO:0000256" key="8">
    <source>
        <dbReference type="SAM" id="MobiDB-lite"/>
    </source>
</evidence>
<keyword evidence="4" id="KW-0158">Chromosome</keyword>
<evidence type="ECO:0000256" key="5">
    <source>
        <dbReference type="ARBA" id="ARBA00023125"/>
    </source>
</evidence>
<evidence type="ECO:0000256" key="1">
    <source>
        <dbReference type="ARBA" id="ARBA00004123"/>
    </source>
</evidence>
<dbReference type="EMBL" id="JAVLET010000003">
    <property type="protein sequence ID" value="KAL0471927.1"/>
    <property type="molecule type" value="Genomic_DNA"/>
</dbReference>
<dbReference type="InterPro" id="IPR009072">
    <property type="entry name" value="Histone-fold"/>
</dbReference>
<dbReference type="CDD" id="cd22912">
    <property type="entry name" value="HFD_H4"/>
    <property type="match status" value="1"/>
</dbReference>
<evidence type="ECO:0000313" key="10">
    <source>
        <dbReference type="Proteomes" id="UP001451303"/>
    </source>
</evidence>
<keyword evidence="5" id="KW-0238">DNA-binding</keyword>
<comment type="subcellular location">
    <subcellularLocation>
        <location evidence="2">Chromosome</location>
    </subcellularLocation>
    <subcellularLocation>
        <location evidence="1">Nucleus</location>
    </subcellularLocation>
</comment>
<dbReference type="InterPro" id="IPR001951">
    <property type="entry name" value="Histone_H4"/>
</dbReference>
<dbReference type="SUPFAM" id="SSF47113">
    <property type="entry name" value="Histone-fold"/>
    <property type="match status" value="1"/>
</dbReference>
<comment type="similarity">
    <text evidence="3">Belongs to the histone H4 family.</text>
</comment>
<dbReference type="Gene3D" id="1.10.20.10">
    <property type="entry name" value="Histone, subunit A"/>
    <property type="match status" value="1"/>
</dbReference>
<proteinExistence type="inferred from homology"/>
<feature type="compositionally biased region" description="Gly residues" evidence="8">
    <location>
        <begin position="30"/>
        <end position="40"/>
    </location>
</feature>
<keyword evidence="7" id="KW-0544">Nucleosome core</keyword>
<keyword evidence="10" id="KW-1185">Reference proteome</keyword>
<feature type="region of interest" description="Disordered" evidence="8">
    <location>
        <begin position="112"/>
        <end position="147"/>
    </location>
</feature>
<gene>
    <name evidence="9" type="ORF">QR685DRAFT_552449</name>
</gene>
<feature type="compositionally biased region" description="Gly residues" evidence="8">
    <location>
        <begin position="131"/>
        <end position="140"/>
    </location>
</feature>
<evidence type="ECO:0000256" key="2">
    <source>
        <dbReference type="ARBA" id="ARBA00004286"/>
    </source>
</evidence>
<reference evidence="9 10" key="1">
    <citation type="submission" date="2023-09" db="EMBL/GenBank/DDBJ databases">
        <title>Multi-omics analysis of a traditional fermented food reveals byproduct-associated fungal strains for waste-to-food upcycling.</title>
        <authorList>
            <consortium name="Lawrence Berkeley National Laboratory"/>
            <person name="Rekdal V.M."/>
            <person name="Villalobos-Escobedo J.M."/>
            <person name="Rodriguez-Valeron N."/>
            <person name="Garcia M.O."/>
            <person name="Vasquez D.P."/>
            <person name="Damayanti I."/>
            <person name="Sorensen P.M."/>
            <person name="Baidoo E.E."/>
            <person name="De Carvalho A.C."/>
            <person name="Riley R."/>
            <person name="Lipzen A."/>
            <person name="He G."/>
            <person name="Yan M."/>
            <person name="Haridas S."/>
            <person name="Daum C."/>
            <person name="Yoshinaga Y."/>
            <person name="Ng V."/>
            <person name="Grigoriev I.V."/>
            <person name="Munk R."/>
            <person name="Nuraida L."/>
            <person name="Wijaya C.H."/>
            <person name="Morales P.-C."/>
            <person name="Keasling J.D."/>
        </authorList>
    </citation>
    <scope>NUCLEOTIDE SEQUENCE [LARGE SCALE GENOMIC DNA]</scope>
    <source>
        <strain evidence="9 10">FGSC 2613</strain>
    </source>
</reference>
<name>A0ABR3DHS0_NEUIN</name>
<evidence type="ECO:0000313" key="9">
    <source>
        <dbReference type="EMBL" id="KAL0471927.1"/>
    </source>
</evidence>
<feature type="region of interest" description="Disordered" evidence="8">
    <location>
        <begin position="1"/>
        <end position="42"/>
    </location>
</feature>
<dbReference type="SMART" id="SM00417">
    <property type="entry name" value="H4"/>
    <property type="match status" value="1"/>
</dbReference>
<evidence type="ECO:0000256" key="7">
    <source>
        <dbReference type="ARBA" id="ARBA00023269"/>
    </source>
</evidence>
<dbReference type="Proteomes" id="UP001451303">
    <property type="component" value="Unassembled WGS sequence"/>
</dbReference>
<evidence type="ECO:0000256" key="4">
    <source>
        <dbReference type="ARBA" id="ARBA00022454"/>
    </source>
</evidence>
<comment type="caution">
    <text evidence="9">The sequence shown here is derived from an EMBL/GenBank/DDBJ whole genome shotgun (WGS) entry which is preliminary data.</text>
</comment>
<keyword evidence="6" id="KW-0539">Nucleus</keyword>
<accession>A0ABR3DHS0</accession>